<feature type="repeat" description="ANK" evidence="9">
    <location>
        <begin position="792"/>
        <end position="824"/>
    </location>
</feature>
<evidence type="ECO:0000313" key="12">
    <source>
        <dbReference type="EMBL" id="WMV09793.1"/>
    </source>
</evidence>
<evidence type="ECO:0000256" key="3">
    <source>
        <dbReference type="ARBA" id="ARBA00022860"/>
    </source>
</evidence>
<reference evidence="12" key="1">
    <citation type="submission" date="2023-08" db="EMBL/GenBank/DDBJ databases">
        <title>A de novo genome assembly of Solanum verrucosum Schlechtendal, a Mexican diploid species geographically isolated from the other diploid A-genome species in potato relatives.</title>
        <authorList>
            <person name="Hosaka K."/>
        </authorList>
    </citation>
    <scope>NUCLEOTIDE SEQUENCE</scope>
    <source>
        <tissue evidence="12">Young leaves</tissue>
    </source>
</reference>
<proteinExistence type="inferred from homology"/>
<dbReference type="Pfam" id="PF00023">
    <property type="entry name" value="Ank"/>
    <property type="match status" value="1"/>
</dbReference>
<dbReference type="Proteomes" id="UP001234989">
    <property type="component" value="Chromosome 1"/>
</dbReference>
<dbReference type="Gene3D" id="1.25.40.20">
    <property type="entry name" value="Ankyrin repeat-containing domain"/>
    <property type="match status" value="1"/>
</dbReference>
<evidence type="ECO:0000313" key="13">
    <source>
        <dbReference type="Proteomes" id="UP001234989"/>
    </source>
</evidence>
<dbReference type="InterPro" id="IPR002110">
    <property type="entry name" value="Ankyrin_rpt"/>
</dbReference>
<dbReference type="GO" id="GO:0005634">
    <property type="term" value="C:nucleus"/>
    <property type="evidence" value="ECO:0007669"/>
    <property type="project" value="UniProtKB-SubCell"/>
</dbReference>
<dbReference type="InterPro" id="IPR014756">
    <property type="entry name" value="Ig_E-set"/>
</dbReference>
<dbReference type="GO" id="GO:0003712">
    <property type="term" value="F:transcription coregulator activity"/>
    <property type="evidence" value="ECO:0007669"/>
    <property type="project" value="TreeGrafter"/>
</dbReference>
<comment type="similarity">
    <text evidence="2">Belongs to the CAMTA family.</text>
</comment>
<dbReference type="InterPro" id="IPR027417">
    <property type="entry name" value="P-loop_NTPase"/>
</dbReference>
<dbReference type="InterPro" id="IPR000048">
    <property type="entry name" value="IQ_motif_EF-hand-BS"/>
</dbReference>
<dbReference type="SMART" id="SM00015">
    <property type="entry name" value="IQ"/>
    <property type="match status" value="3"/>
</dbReference>
<dbReference type="InterPro" id="IPR036770">
    <property type="entry name" value="Ankyrin_rpt-contain_sf"/>
</dbReference>
<feature type="compositionally biased region" description="Low complexity" evidence="10">
    <location>
        <begin position="159"/>
        <end position="173"/>
    </location>
</feature>
<feature type="region of interest" description="Disordered" evidence="10">
    <location>
        <begin position="148"/>
        <end position="181"/>
    </location>
</feature>
<dbReference type="SMART" id="SM00248">
    <property type="entry name" value="ANK"/>
    <property type="match status" value="1"/>
</dbReference>
<dbReference type="SMART" id="SM01076">
    <property type="entry name" value="CG-1"/>
    <property type="match status" value="1"/>
</dbReference>
<evidence type="ECO:0000256" key="9">
    <source>
        <dbReference type="PROSITE-ProRule" id="PRU00023"/>
    </source>
</evidence>
<evidence type="ECO:0000256" key="10">
    <source>
        <dbReference type="SAM" id="MobiDB-lite"/>
    </source>
</evidence>
<dbReference type="Gene3D" id="1.20.5.190">
    <property type="match status" value="1"/>
</dbReference>
<accession>A0AAF0PRM5</accession>
<dbReference type="SUPFAM" id="SSF48403">
    <property type="entry name" value="Ankyrin repeat"/>
    <property type="match status" value="1"/>
</dbReference>
<evidence type="ECO:0000256" key="1">
    <source>
        <dbReference type="ARBA" id="ARBA00004123"/>
    </source>
</evidence>
<gene>
    <name evidence="12" type="ORF">MTR67_003178</name>
</gene>
<dbReference type="GO" id="GO:0005516">
    <property type="term" value="F:calmodulin binding"/>
    <property type="evidence" value="ECO:0007669"/>
    <property type="project" value="UniProtKB-KW"/>
</dbReference>
<dbReference type="SUPFAM" id="SSF81296">
    <property type="entry name" value="E set domains"/>
    <property type="match status" value="1"/>
</dbReference>
<keyword evidence="13" id="KW-1185">Reference proteome</keyword>
<dbReference type="PROSITE" id="PS51437">
    <property type="entry name" value="CG_1"/>
    <property type="match status" value="1"/>
</dbReference>
<dbReference type="PROSITE" id="PS50297">
    <property type="entry name" value="ANK_REP_REGION"/>
    <property type="match status" value="1"/>
</dbReference>
<sequence>MESNRAGQLTGKEIHGFRTLQDLDIPSILEEAKMRWLRPNEIHAILCNYKYFNIFVKPVNLPTSGTIVLFDRKMLRNFRKDGHNWKKKKDGKTVKEAHEHLKVGNDERIHVYYAHGEDLPTFVRRCYWLLDKSLEHIVLVHYRETQETRGAPATSVAKSSPATPVNSSSSSDPSDPPGWVLSEECNSVDEQAYDASRHAHLEPNRDMTTKTHEQRLLEINTLDWDELLVPNDPNKLMAAQEVGGRASVGQQSQCEVNGYSLNINYFRGEWDTSFRNIKLSILHGVTSDHSPLLLQCGDWEYSQDILSSLRTGGYKLKILEQKLRTVTPFTVLYPPRSQSKTPLLPDPGVGPLKRPVSASLRFTAFLNAAKIRWNYGFLQSVLGAFIPKKVGAIELNDFRPNSLIKSKQCQVSRLIGGRAPFIQQNEVNDIQELANISGVRDGSSSMSRAPIASLESFVGQVAGSDAVNFNPSNDMSFCSGDGQMTSNFQKKESGVMTVGAGDSFDSLNKDGLQTQDSFGRWINYFISDSTGSADELMTPESSVTIDQSYVMQQTFNITEISPSWALSSEETKILVVGHFPGRQSPLAKSNLFCVCADVCFTAEFVQSGVYRCVISPQAPGLVNLYLSLDGNTPISQVMTFEFRAPSAHKWTAPLEDQSSWDEFKVQMRLAHLLFSTSKSLSIFSSKVHQNSLKDAKNFVRKCAYITNNWAYLIKSIEGREVPSIHAKDCLFELSLQTKFHEWLLERVIEGSKTSERDEQGQGVIHLCAILGYTWAIYPFTWSGLSVDYRDKHGWTALHWAAHYGREKMVATLLSAGAKPNLVTDPNSENPDGSTAADLASKNGFGGLGAYLAEKALVAHFEAMTLAGNVSGSLQTTTEPINPENFTEEELYLKDTLTAYRTAADAAARIQAAFREQSFKQQTKAVESLNPETEARNIVAAMKIQHAFRNYESRKKLAAAARIQYRFRTWKMRKDFLTMRRHAIKIQAVFRGFQERKQYRKIVWSVGVLEKAVLRWRLKRKGFRGLQVQSSESVDIKPDGEVEDFFRASRKQAEERVERSVVRVQAMFRSKRAQEEYSRMKMEHNNAAVRKLFFSVIFFRLMNWGDKLQDVIHHLTFTIFAVLQLEYKRLLNPDNQMG</sequence>
<dbReference type="PROSITE" id="PS50096">
    <property type="entry name" value="IQ"/>
    <property type="match status" value="4"/>
</dbReference>
<feature type="domain" description="CG-1" evidence="11">
    <location>
        <begin position="25"/>
        <end position="151"/>
    </location>
</feature>
<dbReference type="PANTHER" id="PTHR23335">
    <property type="entry name" value="CALMODULIN-BINDING TRANSCRIPTION ACTIVATOR CAMTA"/>
    <property type="match status" value="1"/>
</dbReference>
<dbReference type="PROSITE" id="PS50088">
    <property type="entry name" value="ANK_REPEAT"/>
    <property type="match status" value="1"/>
</dbReference>
<keyword evidence="5 9" id="KW-0040">ANK repeat</keyword>
<keyword evidence="7" id="KW-0804">Transcription</keyword>
<protein>
    <recommendedName>
        <fullName evidence="11">CG-1 domain-containing protein</fullName>
    </recommendedName>
</protein>
<name>A0AAF0PRM5_SOLVR</name>
<evidence type="ECO:0000256" key="7">
    <source>
        <dbReference type="ARBA" id="ARBA00023163"/>
    </source>
</evidence>
<evidence type="ECO:0000259" key="11">
    <source>
        <dbReference type="PROSITE" id="PS51437"/>
    </source>
</evidence>
<keyword evidence="3" id="KW-0112">Calmodulin-binding</keyword>
<evidence type="ECO:0000256" key="6">
    <source>
        <dbReference type="ARBA" id="ARBA00023159"/>
    </source>
</evidence>
<evidence type="ECO:0000256" key="5">
    <source>
        <dbReference type="ARBA" id="ARBA00023043"/>
    </source>
</evidence>
<dbReference type="SUPFAM" id="SSF52540">
    <property type="entry name" value="P-loop containing nucleoside triphosphate hydrolases"/>
    <property type="match status" value="1"/>
</dbReference>
<evidence type="ECO:0000256" key="8">
    <source>
        <dbReference type="ARBA" id="ARBA00023242"/>
    </source>
</evidence>
<evidence type="ECO:0000256" key="4">
    <source>
        <dbReference type="ARBA" id="ARBA00023016"/>
    </source>
</evidence>
<dbReference type="AlphaFoldDB" id="A0AAF0PRM5"/>
<comment type="subcellular location">
    <subcellularLocation>
        <location evidence="1">Nucleus</location>
    </subcellularLocation>
</comment>
<keyword evidence="6" id="KW-0010">Activator</keyword>
<dbReference type="InterPro" id="IPR005559">
    <property type="entry name" value="CG-1_dom"/>
</dbReference>
<keyword evidence="8" id="KW-0539">Nucleus</keyword>
<keyword evidence="4" id="KW-0346">Stress response</keyword>
<dbReference type="GO" id="GO:0003690">
    <property type="term" value="F:double-stranded DNA binding"/>
    <property type="evidence" value="ECO:0007669"/>
    <property type="project" value="TreeGrafter"/>
</dbReference>
<dbReference type="Pfam" id="PF00612">
    <property type="entry name" value="IQ"/>
    <property type="match status" value="1"/>
</dbReference>
<dbReference type="InterPro" id="IPR013783">
    <property type="entry name" value="Ig-like_fold"/>
</dbReference>
<dbReference type="PANTHER" id="PTHR23335:SF3">
    <property type="entry name" value="CALMODULIN-BINDING TRANSCRIPTION ACTIVATOR 5"/>
    <property type="match status" value="1"/>
</dbReference>
<dbReference type="Pfam" id="PF03859">
    <property type="entry name" value="CG-1"/>
    <property type="match status" value="1"/>
</dbReference>
<dbReference type="GO" id="GO:0006357">
    <property type="term" value="P:regulation of transcription by RNA polymerase II"/>
    <property type="evidence" value="ECO:0007669"/>
    <property type="project" value="TreeGrafter"/>
</dbReference>
<dbReference type="Gene3D" id="2.60.40.10">
    <property type="entry name" value="Immunoglobulins"/>
    <property type="match status" value="1"/>
</dbReference>
<dbReference type="CDD" id="cd23767">
    <property type="entry name" value="IQCD"/>
    <property type="match status" value="1"/>
</dbReference>
<organism evidence="12 13">
    <name type="scientific">Solanum verrucosum</name>
    <dbReference type="NCBI Taxonomy" id="315347"/>
    <lineage>
        <taxon>Eukaryota</taxon>
        <taxon>Viridiplantae</taxon>
        <taxon>Streptophyta</taxon>
        <taxon>Embryophyta</taxon>
        <taxon>Tracheophyta</taxon>
        <taxon>Spermatophyta</taxon>
        <taxon>Magnoliopsida</taxon>
        <taxon>eudicotyledons</taxon>
        <taxon>Gunneridae</taxon>
        <taxon>Pentapetalae</taxon>
        <taxon>asterids</taxon>
        <taxon>lamiids</taxon>
        <taxon>Solanales</taxon>
        <taxon>Solanaceae</taxon>
        <taxon>Solanoideae</taxon>
        <taxon>Solaneae</taxon>
        <taxon>Solanum</taxon>
    </lineage>
</organism>
<dbReference type="EMBL" id="CP133612">
    <property type="protein sequence ID" value="WMV09793.1"/>
    <property type="molecule type" value="Genomic_DNA"/>
</dbReference>
<evidence type="ECO:0000256" key="2">
    <source>
        <dbReference type="ARBA" id="ARBA00008267"/>
    </source>
</evidence>